<dbReference type="Pfam" id="PF00069">
    <property type="entry name" value="Pkinase"/>
    <property type="match status" value="1"/>
</dbReference>
<keyword evidence="5" id="KW-0418">Kinase</keyword>
<dbReference type="InterPro" id="IPR000719">
    <property type="entry name" value="Prot_kinase_dom"/>
</dbReference>
<dbReference type="EC" id="2.7.11.1" evidence="1"/>
<feature type="compositionally biased region" description="Polar residues" evidence="8">
    <location>
        <begin position="415"/>
        <end position="432"/>
    </location>
</feature>
<evidence type="ECO:0000256" key="3">
    <source>
        <dbReference type="ARBA" id="ARBA00022679"/>
    </source>
</evidence>
<feature type="transmembrane region" description="Helical" evidence="9">
    <location>
        <begin position="360"/>
        <end position="383"/>
    </location>
</feature>
<comment type="caution">
    <text evidence="11">The sequence shown here is derived from an EMBL/GenBank/DDBJ whole genome shotgun (WGS) entry which is preliminary data.</text>
</comment>
<proteinExistence type="predicted"/>
<dbReference type="RefSeq" id="WP_345023110.1">
    <property type="nucleotide sequence ID" value="NZ_BAABDO010000068.1"/>
</dbReference>
<keyword evidence="3" id="KW-0808">Transferase</keyword>
<dbReference type="InterPro" id="IPR011009">
    <property type="entry name" value="Kinase-like_dom_sf"/>
</dbReference>
<reference evidence="12" key="1">
    <citation type="journal article" date="2019" name="Int. J. Syst. Evol. Microbiol.">
        <title>The Global Catalogue of Microorganisms (GCM) 10K type strain sequencing project: providing services to taxonomists for standard genome sequencing and annotation.</title>
        <authorList>
            <consortium name="The Broad Institute Genomics Platform"/>
            <consortium name="The Broad Institute Genome Sequencing Center for Infectious Disease"/>
            <person name="Wu L."/>
            <person name="Ma J."/>
        </authorList>
    </citation>
    <scope>NUCLEOTIDE SEQUENCE [LARGE SCALE GENOMIC DNA]</scope>
    <source>
        <strain evidence="12">JCM 17316</strain>
    </source>
</reference>
<dbReference type="PROSITE" id="PS00107">
    <property type="entry name" value="PROTEIN_KINASE_ATP"/>
    <property type="match status" value="1"/>
</dbReference>
<protein>
    <recommendedName>
        <fullName evidence="1">non-specific serine/threonine protein kinase</fullName>
        <ecNumber evidence="1">2.7.11.1</ecNumber>
    </recommendedName>
</protein>
<dbReference type="InterPro" id="IPR017441">
    <property type="entry name" value="Protein_kinase_ATP_BS"/>
</dbReference>
<name>A0ABP7Z5V8_9ACTN</name>
<dbReference type="EMBL" id="BAABDO010000068">
    <property type="protein sequence ID" value="GAA4147621.1"/>
    <property type="molecule type" value="Genomic_DNA"/>
</dbReference>
<feature type="region of interest" description="Disordered" evidence="8">
    <location>
        <begin position="401"/>
        <end position="443"/>
    </location>
</feature>
<organism evidence="11 12">
    <name type="scientific">Actinomadura keratinilytica</name>
    <dbReference type="NCBI Taxonomy" id="547461"/>
    <lineage>
        <taxon>Bacteria</taxon>
        <taxon>Bacillati</taxon>
        <taxon>Actinomycetota</taxon>
        <taxon>Actinomycetes</taxon>
        <taxon>Streptosporangiales</taxon>
        <taxon>Thermomonosporaceae</taxon>
        <taxon>Actinomadura</taxon>
    </lineage>
</organism>
<evidence type="ECO:0000256" key="4">
    <source>
        <dbReference type="ARBA" id="ARBA00022741"/>
    </source>
</evidence>
<keyword evidence="4 7" id="KW-0547">Nucleotide-binding</keyword>
<dbReference type="Gene3D" id="1.10.510.10">
    <property type="entry name" value="Transferase(Phosphotransferase) domain 1"/>
    <property type="match status" value="1"/>
</dbReference>
<gene>
    <name evidence="11" type="ORF">GCM10022416_41190</name>
</gene>
<feature type="compositionally biased region" description="Pro residues" evidence="8">
    <location>
        <begin position="288"/>
        <end position="301"/>
    </location>
</feature>
<keyword evidence="9" id="KW-0472">Membrane</keyword>
<dbReference type="SUPFAM" id="SSF55724">
    <property type="entry name" value="Mog1p/PsbP-like"/>
    <property type="match status" value="1"/>
</dbReference>
<evidence type="ECO:0000256" key="2">
    <source>
        <dbReference type="ARBA" id="ARBA00022527"/>
    </source>
</evidence>
<keyword evidence="12" id="KW-1185">Reference proteome</keyword>
<evidence type="ECO:0000256" key="8">
    <source>
        <dbReference type="SAM" id="MobiDB-lite"/>
    </source>
</evidence>
<evidence type="ECO:0000256" key="5">
    <source>
        <dbReference type="ARBA" id="ARBA00022777"/>
    </source>
</evidence>
<keyword evidence="6 7" id="KW-0067">ATP-binding</keyword>
<evidence type="ECO:0000256" key="1">
    <source>
        <dbReference type="ARBA" id="ARBA00012513"/>
    </source>
</evidence>
<dbReference type="CDD" id="cd14014">
    <property type="entry name" value="STKc_PknB_like"/>
    <property type="match status" value="1"/>
</dbReference>
<accession>A0ABP7Z5V8</accession>
<evidence type="ECO:0000256" key="9">
    <source>
        <dbReference type="SAM" id="Phobius"/>
    </source>
</evidence>
<dbReference type="SUPFAM" id="SSF56112">
    <property type="entry name" value="Protein kinase-like (PK-like)"/>
    <property type="match status" value="1"/>
</dbReference>
<keyword evidence="2" id="KW-0723">Serine/threonine-protein kinase</keyword>
<feature type="binding site" evidence="7">
    <location>
        <position position="48"/>
    </location>
    <ligand>
        <name>ATP</name>
        <dbReference type="ChEBI" id="CHEBI:30616"/>
    </ligand>
</feature>
<feature type="region of interest" description="Disordered" evidence="8">
    <location>
        <begin position="284"/>
        <end position="355"/>
    </location>
</feature>
<dbReference type="PANTHER" id="PTHR43289">
    <property type="entry name" value="MITOGEN-ACTIVATED PROTEIN KINASE KINASE KINASE 20-RELATED"/>
    <property type="match status" value="1"/>
</dbReference>
<evidence type="ECO:0000259" key="10">
    <source>
        <dbReference type="PROSITE" id="PS50011"/>
    </source>
</evidence>
<keyword evidence="9" id="KW-1133">Transmembrane helix</keyword>
<dbReference type="PANTHER" id="PTHR43289:SF6">
    <property type="entry name" value="SERINE_THREONINE-PROTEIN KINASE NEKL-3"/>
    <property type="match status" value="1"/>
</dbReference>
<dbReference type="InterPro" id="IPR016123">
    <property type="entry name" value="Mog1/PsbP_a/b/a-sand"/>
</dbReference>
<dbReference type="Gene3D" id="3.30.200.20">
    <property type="entry name" value="Phosphorylase Kinase, domain 1"/>
    <property type="match status" value="1"/>
</dbReference>
<evidence type="ECO:0000256" key="7">
    <source>
        <dbReference type="PROSITE-ProRule" id="PRU10141"/>
    </source>
</evidence>
<feature type="domain" description="Protein kinase" evidence="10">
    <location>
        <begin position="19"/>
        <end position="273"/>
    </location>
</feature>
<evidence type="ECO:0000256" key="6">
    <source>
        <dbReference type="ARBA" id="ARBA00022840"/>
    </source>
</evidence>
<dbReference type="PROSITE" id="PS50011">
    <property type="entry name" value="PROTEIN_KINASE_DOM"/>
    <property type="match status" value="1"/>
</dbReference>
<keyword evidence="9" id="KW-0812">Transmembrane</keyword>
<dbReference type="SMART" id="SM00220">
    <property type="entry name" value="S_TKc"/>
    <property type="match status" value="1"/>
</dbReference>
<dbReference type="Proteomes" id="UP001500266">
    <property type="component" value="Unassembled WGS sequence"/>
</dbReference>
<dbReference type="Gene3D" id="3.40.1000.10">
    <property type="entry name" value="Mog1/PsbP, alpha/beta/alpha sandwich"/>
    <property type="match status" value="1"/>
</dbReference>
<sequence length="580" mass="61102">MSQGDNTEAGAGRLLAGRYRLVSVVGTGGMGTVWRARDETLHRDVAVKEVVVHASVSEEERRERHVRTLREARASARLNHPGVVTVHDVVDEDDRPWIVMELLRARSLQDLVDEDGPLPPARAAGIGRQIVSALRAAHAVGILHRDIKPANVLVADDDRAVLTDFGIAHVVGDATLTKTGLLVGSPAYMAPERLRGERTVPASDLWALGATLYTACEGRPPHHRSDAMAVLAAIMTEEPPPPRNAGPLTPVLLGLLERDLGRRMTAEQAEPLLARIAAGSTAVDAPAHPAPAPLAAPPVAAPPVSTRSAPAPPGHVPDGTTQNATALLPHGGQVWSPNDVAATSPGGGQKGRTGRSDRHLVLMTVGAMIAVTAVAIAVTVALWPDRKGGAAPQVTQSALAGVPTGRAATTDAAGETQTPGTADATPTRSKASTPAAPAGFRTVSGPGYTVAVPAGWVRSASGASVFYRDPATGAYVQIDRTPWTGDPTGHWRQWEREVLAKNTLPGYRRLDLRTADVDGYPAADLEFTFDARGGTRAVDRGVRVGGRSYAVFIAVPASRWNDYRETVNNVLDTFRPTAVR</sequence>
<dbReference type="PROSITE" id="PS00108">
    <property type="entry name" value="PROTEIN_KINASE_ST"/>
    <property type="match status" value="1"/>
</dbReference>
<evidence type="ECO:0000313" key="12">
    <source>
        <dbReference type="Proteomes" id="UP001500266"/>
    </source>
</evidence>
<dbReference type="InterPro" id="IPR008271">
    <property type="entry name" value="Ser/Thr_kinase_AS"/>
</dbReference>
<evidence type="ECO:0000313" key="11">
    <source>
        <dbReference type="EMBL" id="GAA4147621.1"/>
    </source>
</evidence>